<organism evidence="2 3">
    <name type="scientific">Candidatus [Bacteroides] periocalifornicus</name>
    <dbReference type="NCBI Taxonomy" id="1702214"/>
    <lineage>
        <taxon>Bacteria</taxon>
        <taxon>Pseudomonadati</taxon>
        <taxon>Bacteroidota</taxon>
    </lineage>
</organism>
<keyword evidence="3" id="KW-1185">Reference proteome</keyword>
<name>A0A0Q4B6G8_9BACT</name>
<feature type="chain" id="PRO_5006212504" description="TonB-dependent receptor" evidence="1">
    <location>
        <begin position="20"/>
        <end position="149"/>
    </location>
</feature>
<protein>
    <recommendedName>
        <fullName evidence="4">TonB-dependent receptor</fullName>
    </recommendedName>
</protein>
<gene>
    <name evidence="2" type="ORF">AL399_09260</name>
</gene>
<dbReference type="PATRIC" id="fig|1702214.3.peg.1272"/>
<dbReference type="EMBL" id="LIIK01000091">
    <property type="protein sequence ID" value="KQM08090.1"/>
    <property type="molecule type" value="Genomic_DNA"/>
</dbReference>
<dbReference type="Proteomes" id="UP000054172">
    <property type="component" value="Unassembled WGS sequence"/>
</dbReference>
<evidence type="ECO:0008006" key="4">
    <source>
        <dbReference type="Google" id="ProtNLM"/>
    </source>
</evidence>
<feature type="signal peptide" evidence="1">
    <location>
        <begin position="1"/>
        <end position="19"/>
    </location>
</feature>
<sequence length="149" mass="16194">MRNIFLLWGLLFAPLFLCAQTSTLTGKVVDEEGTPIFAANVFLAQHANVGAITDPNGAFQIAIPSPTLLHDTLVIAYMGYQTQRIALKGKSTLPAPIVLKEERVAIADTYIIATPSATREFAVKEYKPLNIYADPRANADVLKVVTSHP</sequence>
<dbReference type="InterPro" id="IPR008969">
    <property type="entry name" value="CarboxyPept-like_regulatory"/>
</dbReference>
<evidence type="ECO:0000256" key="1">
    <source>
        <dbReference type="SAM" id="SignalP"/>
    </source>
</evidence>
<accession>A0A0Q4B6G8</accession>
<dbReference type="SUPFAM" id="SSF49464">
    <property type="entry name" value="Carboxypeptidase regulatory domain-like"/>
    <property type="match status" value="1"/>
</dbReference>
<evidence type="ECO:0000313" key="2">
    <source>
        <dbReference type="EMBL" id="KQM08090.1"/>
    </source>
</evidence>
<proteinExistence type="predicted"/>
<evidence type="ECO:0000313" key="3">
    <source>
        <dbReference type="Proteomes" id="UP000054172"/>
    </source>
</evidence>
<dbReference type="Pfam" id="PF13715">
    <property type="entry name" value="CarbopepD_reg_2"/>
    <property type="match status" value="1"/>
</dbReference>
<dbReference type="Gene3D" id="2.60.40.1120">
    <property type="entry name" value="Carboxypeptidase-like, regulatory domain"/>
    <property type="match status" value="1"/>
</dbReference>
<comment type="caution">
    <text evidence="2">The sequence shown here is derived from an EMBL/GenBank/DDBJ whole genome shotgun (WGS) entry which is preliminary data.</text>
</comment>
<keyword evidence="1" id="KW-0732">Signal</keyword>
<feature type="non-terminal residue" evidence="2">
    <location>
        <position position="149"/>
    </location>
</feature>
<reference evidence="2" key="1">
    <citation type="submission" date="2015-08" db="EMBL/GenBank/DDBJ databases">
        <title>Candidatus Bacteriodes Periocalifornicus.</title>
        <authorList>
            <person name="McLean J.S."/>
            <person name="Kelley S."/>
        </authorList>
    </citation>
    <scope>NUCLEOTIDE SEQUENCE [LARGE SCALE GENOMIC DNA]</scope>
    <source>
        <strain evidence="2">12B</strain>
    </source>
</reference>
<dbReference type="STRING" id="1702214.AL399_09260"/>
<dbReference type="AlphaFoldDB" id="A0A0Q4B6G8"/>